<dbReference type="Pfam" id="PF02683">
    <property type="entry name" value="DsbD_TM"/>
    <property type="match status" value="1"/>
</dbReference>
<comment type="subcellular location">
    <subcellularLocation>
        <location evidence="1">Membrane</location>
        <topology evidence="1">Multi-pass membrane protein</topology>
    </subcellularLocation>
</comment>
<sequence length="253" mass="27676">MSEVFTLTIPAFIAGVLTFLAPCTLPLVPGYITFISGVPAGDINNPERMMNVRGKIFFNGVAFVIGFSVIFILLGLLAGLGGGFLIQYRLWLARIGGIFVILFGLFMLNVFKFDWLQREYRFKAPRVFQSGSPFNAVVLGATFALGWTPCIGPILGSILFLASTTATIGQGAWLLFIFSVGLALPFLVVAAGVGAAMRVISRYQYLFKAINVIGGLFLILMGVLMLSDNMALLITYGYGLFNFLEYERLLDYL</sequence>
<reference evidence="9" key="1">
    <citation type="submission" date="2017-09" db="EMBL/GenBank/DDBJ databases">
        <title>Depth-based differentiation of microbial function through sediment-hosted aquifers and enrichment of novel symbionts in the deep terrestrial subsurface.</title>
        <authorList>
            <person name="Probst A.J."/>
            <person name="Ladd B."/>
            <person name="Jarett J.K."/>
            <person name="Geller-Mcgrath D.E."/>
            <person name="Sieber C.M.K."/>
            <person name="Emerson J.B."/>
            <person name="Anantharaman K."/>
            <person name="Thomas B.C."/>
            <person name="Malmstrom R."/>
            <person name="Stieglmeier M."/>
            <person name="Klingl A."/>
            <person name="Woyke T."/>
            <person name="Ryan C.M."/>
            <person name="Banfield J.F."/>
        </authorList>
    </citation>
    <scope>NUCLEOTIDE SEQUENCE [LARGE SCALE GENOMIC DNA]</scope>
</reference>
<feature type="transmembrane region" description="Helical" evidence="6">
    <location>
        <begin position="205"/>
        <end position="226"/>
    </location>
</feature>
<evidence type="ECO:0000259" key="7">
    <source>
        <dbReference type="Pfam" id="PF02683"/>
    </source>
</evidence>
<dbReference type="AlphaFoldDB" id="A0A2H0V0H5"/>
<evidence type="ECO:0000256" key="4">
    <source>
        <dbReference type="ARBA" id="ARBA00022989"/>
    </source>
</evidence>
<keyword evidence="5 6" id="KW-0472">Membrane</keyword>
<gene>
    <name evidence="8" type="ORF">COU01_00860</name>
</gene>
<evidence type="ECO:0000313" key="9">
    <source>
        <dbReference type="Proteomes" id="UP000228510"/>
    </source>
</evidence>
<dbReference type="EMBL" id="PFAT01000014">
    <property type="protein sequence ID" value="PIR92606.1"/>
    <property type="molecule type" value="Genomic_DNA"/>
</dbReference>
<evidence type="ECO:0000256" key="6">
    <source>
        <dbReference type="SAM" id="Phobius"/>
    </source>
</evidence>
<evidence type="ECO:0000256" key="1">
    <source>
        <dbReference type="ARBA" id="ARBA00004141"/>
    </source>
</evidence>
<dbReference type="PANTHER" id="PTHR31272:SF4">
    <property type="entry name" value="CYTOCHROME C-TYPE BIOGENESIS PROTEIN HI_1454-RELATED"/>
    <property type="match status" value="1"/>
</dbReference>
<dbReference type="GO" id="GO:0017004">
    <property type="term" value="P:cytochrome complex assembly"/>
    <property type="evidence" value="ECO:0007669"/>
    <property type="project" value="InterPro"/>
</dbReference>
<dbReference type="Proteomes" id="UP000228510">
    <property type="component" value="Unassembled WGS sequence"/>
</dbReference>
<evidence type="ECO:0000256" key="3">
    <source>
        <dbReference type="ARBA" id="ARBA00022692"/>
    </source>
</evidence>
<dbReference type="PANTHER" id="PTHR31272">
    <property type="entry name" value="CYTOCHROME C-TYPE BIOGENESIS PROTEIN HI_1454-RELATED"/>
    <property type="match status" value="1"/>
</dbReference>
<keyword evidence="4 6" id="KW-1133">Transmembrane helix</keyword>
<proteinExistence type="inferred from homology"/>
<dbReference type="GO" id="GO:0016020">
    <property type="term" value="C:membrane"/>
    <property type="evidence" value="ECO:0007669"/>
    <property type="project" value="UniProtKB-SubCell"/>
</dbReference>
<feature type="domain" description="Cytochrome C biogenesis protein transmembrane" evidence="7">
    <location>
        <begin position="8"/>
        <end position="227"/>
    </location>
</feature>
<keyword evidence="3 6" id="KW-0812">Transmembrane</keyword>
<feature type="transmembrane region" description="Helical" evidence="6">
    <location>
        <begin position="12"/>
        <end position="35"/>
    </location>
</feature>
<comment type="caution">
    <text evidence="8">The sequence shown here is derived from an EMBL/GenBank/DDBJ whole genome shotgun (WGS) entry which is preliminary data.</text>
</comment>
<accession>A0A2H0V0H5</accession>
<evidence type="ECO:0000256" key="5">
    <source>
        <dbReference type="ARBA" id="ARBA00023136"/>
    </source>
</evidence>
<comment type="similarity">
    <text evidence="2">Belongs to the DsbD family.</text>
</comment>
<feature type="transmembrane region" description="Helical" evidence="6">
    <location>
        <begin position="91"/>
        <end position="113"/>
    </location>
</feature>
<name>A0A2H0V0H5_9BACT</name>
<feature type="transmembrane region" description="Helical" evidence="6">
    <location>
        <begin position="56"/>
        <end position="85"/>
    </location>
</feature>
<evidence type="ECO:0000256" key="2">
    <source>
        <dbReference type="ARBA" id="ARBA00006143"/>
    </source>
</evidence>
<feature type="transmembrane region" description="Helical" evidence="6">
    <location>
        <begin position="172"/>
        <end position="193"/>
    </location>
</feature>
<dbReference type="InterPro" id="IPR003834">
    <property type="entry name" value="Cyt_c_assmbl_TM_dom"/>
</dbReference>
<organism evidence="8 9">
    <name type="scientific">Candidatus Falkowbacteria bacterium CG10_big_fil_rev_8_21_14_0_10_44_15</name>
    <dbReference type="NCBI Taxonomy" id="1974569"/>
    <lineage>
        <taxon>Bacteria</taxon>
        <taxon>Candidatus Falkowiibacteriota</taxon>
    </lineage>
</organism>
<dbReference type="InterPro" id="IPR051790">
    <property type="entry name" value="Cytochrome_c-biogenesis_DsbD"/>
</dbReference>
<feature type="transmembrane region" description="Helical" evidence="6">
    <location>
        <begin position="134"/>
        <end position="160"/>
    </location>
</feature>
<evidence type="ECO:0000313" key="8">
    <source>
        <dbReference type="EMBL" id="PIR92606.1"/>
    </source>
</evidence>
<protein>
    <submittedName>
        <fullName evidence="8">Cytochrome C biogenesis protein</fullName>
    </submittedName>
</protein>